<comment type="function">
    <text evidence="1">Site-specific tyrosine recombinase, which acts by catalyzing the cutting and rejoining of the recombining DNA molecules.</text>
</comment>
<dbReference type="EMBL" id="CYZT01000004">
    <property type="protein sequence ID" value="CUN58313.1"/>
    <property type="molecule type" value="Genomic_DNA"/>
</dbReference>
<dbReference type="PANTHER" id="PTHR30349:SF64">
    <property type="entry name" value="PROPHAGE INTEGRASE INTD-RELATED"/>
    <property type="match status" value="1"/>
</dbReference>
<evidence type="ECO:0000256" key="4">
    <source>
        <dbReference type="ARBA" id="ARBA00023125"/>
    </source>
</evidence>
<dbReference type="InterPro" id="IPR002104">
    <property type="entry name" value="Integrase_catalytic"/>
</dbReference>
<dbReference type="Gene3D" id="1.10.443.10">
    <property type="entry name" value="Intergrase catalytic core"/>
    <property type="match status" value="1"/>
</dbReference>
<dbReference type="InterPro" id="IPR013762">
    <property type="entry name" value="Integrase-like_cat_sf"/>
</dbReference>
<protein>
    <submittedName>
        <fullName evidence="7">Integrase</fullName>
    </submittedName>
</protein>
<dbReference type="PANTHER" id="PTHR30349">
    <property type="entry name" value="PHAGE INTEGRASE-RELATED"/>
    <property type="match status" value="1"/>
</dbReference>
<dbReference type="InterPro" id="IPR011010">
    <property type="entry name" value="DNA_brk_join_enz"/>
</dbReference>
<sequence length="397" mass="43933">MARRPEFYFDEKTGYYRKRVKLQSGAYKDVRAKSKEELRAKLYDLETAQRMGVILDDKTTVAQLLAQWYTNRKDGLSYSRRRDYVNAINNHICPIIGGYRLRSVKPEDCQRVMAALASKSNSLQTKVLGVMNMGFDCAVENGLIFRSPCAKIKAGGVPTEEKVPLTPEQCAALEDATKGTRAYLFVLIGLYTGLRREEICGLRWSDLDLNAAAPHLTINNAVRFEGGKGIFPSPLKTKAAHRTIPLPSKLADALRAAKSKSNSVFVVPAKNGSNASLQTVRNLMAIIGRRTVKASAATSEKEAKKRGPQIQQTLDFKVTPHLLRHTYITRLCQSGMDIKKIQYLAGHSDIKVTLGIYSHVVGNTPDELISAVESAFSGQTSGQIQKAQQEKVLSINE</sequence>
<evidence type="ECO:0000256" key="5">
    <source>
        <dbReference type="ARBA" id="ARBA00023172"/>
    </source>
</evidence>
<name>A0A173Y3S1_FLAPL</name>
<dbReference type="InterPro" id="IPR050090">
    <property type="entry name" value="Tyrosine_recombinase_XerCD"/>
</dbReference>
<dbReference type="Proteomes" id="UP000095746">
    <property type="component" value="Unassembled WGS sequence"/>
</dbReference>
<gene>
    <name evidence="7" type="primary">Int-Tn_3</name>
    <name evidence="7" type="ORF">ERS852411_00136</name>
</gene>
<feature type="domain" description="Tyr recombinase" evidence="6">
    <location>
        <begin position="160"/>
        <end position="373"/>
    </location>
</feature>
<evidence type="ECO:0000256" key="3">
    <source>
        <dbReference type="ARBA" id="ARBA00022908"/>
    </source>
</evidence>
<evidence type="ECO:0000313" key="8">
    <source>
        <dbReference type="Proteomes" id="UP000095746"/>
    </source>
</evidence>
<evidence type="ECO:0000259" key="6">
    <source>
        <dbReference type="PROSITE" id="PS51898"/>
    </source>
</evidence>
<keyword evidence="5" id="KW-0233">DNA recombination</keyword>
<dbReference type="RefSeq" id="WP_021631505.1">
    <property type="nucleotide sequence ID" value="NZ_JADMOW010000015.1"/>
</dbReference>
<dbReference type="InterPro" id="IPR010998">
    <property type="entry name" value="Integrase_recombinase_N"/>
</dbReference>
<organism evidence="7 8">
    <name type="scientific">Flavonifractor plautii</name>
    <name type="common">Fusobacterium plautii</name>
    <dbReference type="NCBI Taxonomy" id="292800"/>
    <lineage>
        <taxon>Bacteria</taxon>
        <taxon>Bacillati</taxon>
        <taxon>Bacillota</taxon>
        <taxon>Clostridia</taxon>
        <taxon>Eubacteriales</taxon>
        <taxon>Oscillospiraceae</taxon>
        <taxon>Flavonifractor</taxon>
    </lineage>
</organism>
<dbReference type="Pfam" id="PF00589">
    <property type="entry name" value="Phage_integrase"/>
    <property type="match status" value="1"/>
</dbReference>
<dbReference type="AlphaFoldDB" id="A0A173Y3S1"/>
<accession>A0A173Y3S1</accession>
<dbReference type="GO" id="GO:0006310">
    <property type="term" value="P:DNA recombination"/>
    <property type="evidence" value="ECO:0007669"/>
    <property type="project" value="UniProtKB-KW"/>
</dbReference>
<keyword evidence="4" id="KW-0238">DNA-binding</keyword>
<evidence type="ECO:0000313" key="7">
    <source>
        <dbReference type="EMBL" id="CUN58313.1"/>
    </source>
</evidence>
<keyword evidence="3" id="KW-0229">DNA integration</keyword>
<dbReference type="InterPro" id="IPR004107">
    <property type="entry name" value="Integrase_SAM-like_N"/>
</dbReference>
<evidence type="ECO:0000256" key="1">
    <source>
        <dbReference type="ARBA" id="ARBA00003283"/>
    </source>
</evidence>
<dbReference type="CDD" id="cd01189">
    <property type="entry name" value="INT_ICEBs1_C_like"/>
    <property type="match status" value="1"/>
</dbReference>
<dbReference type="GO" id="GO:0015074">
    <property type="term" value="P:DNA integration"/>
    <property type="evidence" value="ECO:0007669"/>
    <property type="project" value="UniProtKB-KW"/>
</dbReference>
<dbReference type="PROSITE" id="PS51898">
    <property type="entry name" value="TYR_RECOMBINASE"/>
    <property type="match status" value="1"/>
</dbReference>
<dbReference type="Gene3D" id="1.10.150.130">
    <property type="match status" value="1"/>
</dbReference>
<dbReference type="Pfam" id="PF14659">
    <property type="entry name" value="Phage_int_SAM_3"/>
    <property type="match status" value="1"/>
</dbReference>
<comment type="similarity">
    <text evidence="2">Belongs to the 'phage' integrase family.</text>
</comment>
<dbReference type="GO" id="GO:0003677">
    <property type="term" value="F:DNA binding"/>
    <property type="evidence" value="ECO:0007669"/>
    <property type="project" value="UniProtKB-KW"/>
</dbReference>
<dbReference type="SUPFAM" id="SSF56349">
    <property type="entry name" value="DNA breaking-rejoining enzymes"/>
    <property type="match status" value="1"/>
</dbReference>
<evidence type="ECO:0000256" key="2">
    <source>
        <dbReference type="ARBA" id="ARBA00008857"/>
    </source>
</evidence>
<reference evidence="7 8" key="1">
    <citation type="submission" date="2015-09" db="EMBL/GenBank/DDBJ databases">
        <authorList>
            <consortium name="Pathogen Informatics"/>
        </authorList>
    </citation>
    <scope>NUCLEOTIDE SEQUENCE [LARGE SCALE GENOMIC DNA]</scope>
    <source>
        <strain evidence="7 8">2789STDY5608854</strain>
    </source>
</reference>
<proteinExistence type="inferred from homology"/>